<organism evidence="6 7">
    <name type="scientific">Alternaria burnsii</name>
    <dbReference type="NCBI Taxonomy" id="1187904"/>
    <lineage>
        <taxon>Eukaryota</taxon>
        <taxon>Fungi</taxon>
        <taxon>Dikarya</taxon>
        <taxon>Ascomycota</taxon>
        <taxon>Pezizomycotina</taxon>
        <taxon>Dothideomycetes</taxon>
        <taxon>Pleosporomycetidae</taxon>
        <taxon>Pleosporales</taxon>
        <taxon>Pleosporineae</taxon>
        <taxon>Pleosporaceae</taxon>
        <taxon>Alternaria</taxon>
        <taxon>Alternaria sect. Alternaria</taxon>
    </lineage>
</organism>
<dbReference type="GO" id="GO:0005774">
    <property type="term" value="C:vacuolar membrane"/>
    <property type="evidence" value="ECO:0007669"/>
    <property type="project" value="UniProtKB-SubCell"/>
</dbReference>
<evidence type="ECO:0000256" key="2">
    <source>
        <dbReference type="ARBA" id="ARBA00022574"/>
    </source>
</evidence>
<keyword evidence="3" id="KW-0677">Repeat</keyword>
<dbReference type="AlphaFoldDB" id="A0A8H7BG82"/>
<reference evidence="6" key="1">
    <citation type="submission" date="2020-01" db="EMBL/GenBank/DDBJ databases">
        <authorList>
            <person name="Feng Z.H.Z."/>
        </authorList>
    </citation>
    <scope>NUCLEOTIDE SEQUENCE</scope>
    <source>
        <strain evidence="6">CBS107.38</strain>
    </source>
</reference>
<dbReference type="PANTHER" id="PTHR11227">
    <property type="entry name" value="WD-REPEAT PROTEIN INTERACTING WITH PHOSPHOINOSIDES WIPI -RELATED"/>
    <property type="match status" value="1"/>
</dbReference>
<evidence type="ECO:0008006" key="8">
    <source>
        <dbReference type="Google" id="ProtNLM"/>
    </source>
</evidence>
<feature type="region of interest" description="Disordered" evidence="5">
    <location>
        <begin position="278"/>
        <end position="323"/>
    </location>
</feature>
<dbReference type="InterPro" id="IPR001680">
    <property type="entry name" value="WD40_rpt"/>
</dbReference>
<evidence type="ECO:0000256" key="1">
    <source>
        <dbReference type="ARBA" id="ARBA00004148"/>
    </source>
</evidence>
<comment type="subcellular location">
    <subcellularLocation>
        <location evidence="1">Vacuole membrane</location>
        <topology evidence="1">Peripheral membrane protein</topology>
    </subcellularLocation>
</comment>
<feature type="compositionally biased region" description="Low complexity" evidence="5">
    <location>
        <begin position="278"/>
        <end position="290"/>
    </location>
</feature>
<name>A0A8H7BG82_9PLEO</name>
<evidence type="ECO:0000313" key="7">
    <source>
        <dbReference type="Proteomes" id="UP000596902"/>
    </source>
</evidence>
<dbReference type="RefSeq" id="XP_038790897.1">
    <property type="nucleotide sequence ID" value="XM_038927605.1"/>
</dbReference>
<dbReference type="SUPFAM" id="SSF50978">
    <property type="entry name" value="WD40 repeat-like"/>
    <property type="match status" value="1"/>
</dbReference>
<evidence type="ECO:0000313" key="6">
    <source>
        <dbReference type="EMBL" id="KAF7680907.1"/>
    </source>
</evidence>
<dbReference type="SMART" id="SM00320">
    <property type="entry name" value="WD40"/>
    <property type="match status" value="2"/>
</dbReference>
<dbReference type="InterPro" id="IPR015943">
    <property type="entry name" value="WD40/YVTN_repeat-like_dom_sf"/>
</dbReference>
<comment type="caution">
    <text evidence="6">The sequence shown here is derived from an EMBL/GenBank/DDBJ whole genome shotgun (WGS) entry which is preliminary data.</text>
</comment>
<dbReference type="Proteomes" id="UP000596902">
    <property type="component" value="Unassembled WGS sequence"/>
</dbReference>
<evidence type="ECO:0000256" key="3">
    <source>
        <dbReference type="ARBA" id="ARBA00022737"/>
    </source>
</evidence>
<dbReference type="Pfam" id="PF21032">
    <property type="entry name" value="PROPPIN"/>
    <property type="match status" value="2"/>
</dbReference>
<proteinExistence type="inferred from homology"/>
<keyword evidence="2" id="KW-0853">WD repeat</keyword>
<dbReference type="Gene3D" id="2.130.10.10">
    <property type="entry name" value="YVTN repeat-like/Quinoprotein amine dehydrogenase"/>
    <property type="match status" value="1"/>
</dbReference>
<protein>
    <recommendedName>
        <fullName evidence="8">Autophagy-related protein 18</fullName>
    </recommendedName>
</protein>
<dbReference type="InterPro" id="IPR036322">
    <property type="entry name" value="WD40_repeat_dom_sf"/>
</dbReference>
<reference evidence="6" key="2">
    <citation type="submission" date="2020-08" db="EMBL/GenBank/DDBJ databases">
        <title>Draft Genome Sequence of Cumin Blight Pathogen Alternaria burnsii.</title>
        <authorList>
            <person name="Feng Z."/>
        </authorList>
    </citation>
    <scope>NUCLEOTIDE SEQUENCE</scope>
    <source>
        <strain evidence="6">CBS107.38</strain>
    </source>
</reference>
<dbReference type="InterPro" id="IPR048720">
    <property type="entry name" value="PROPPIN"/>
</dbReference>
<evidence type="ECO:0000256" key="5">
    <source>
        <dbReference type="SAM" id="MobiDB-lite"/>
    </source>
</evidence>
<dbReference type="GeneID" id="62200783"/>
<comment type="similarity">
    <text evidence="4">Belongs to the WD repeat PROPPIN family.</text>
</comment>
<gene>
    <name evidence="6" type="ORF">GT037_002558</name>
</gene>
<sequence length="444" mass="48317">MNFVTFNQDHSHLGVGTPNGYRIYTTDPFNKQSESREGDVSSLEMLFSTSLVALTLSPRVLRIQNTKVRWLGGHGYAGTDTVKRHSTICEMTFRTAILAMRMNRKRIVVVLESELYIYDISNLQMLKTEKTSPNPNAICALSASSENNYLVYPLPTKAAPATFQPPSHAPPKTDHIAPTSGEVLIYDATKMEAVNVIEAHNSPLSCIALNSDGTLLATASEKGTIIRVFSIPDAQKLYQFRRGSIPARIYSMSFNSTSTLLSVSSATETVHIFRLGAPNSRSNSVSSGPSKPMGASHARSNSRASQETEDEFGTSTADITSPERKAINPTFGSLIRRTSQTVGKSFAATVGGYLPSAVAEIWEPSRDFAWVKIPRSPTSLSSGPVRNVVALNNNGPQIMVVTSEGNYYVFNVDLEKGGEGTLYKQYSLLEPNELAASNSQDVSE</sequence>
<accession>A0A8H7BG82</accession>
<keyword evidence="7" id="KW-1185">Reference proteome</keyword>
<dbReference type="EMBL" id="JAAABM010000002">
    <property type="protein sequence ID" value="KAF7680907.1"/>
    <property type="molecule type" value="Genomic_DNA"/>
</dbReference>
<evidence type="ECO:0000256" key="4">
    <source>
        <dbReference type="ARBA" id="ARBA00025740"/>
    </source>
</evidence>